<evidence type="ECO:0000256" key="1">
    <source>
        <dbReference type="ARBA" id="ARBA00022801"/>
    </source>
</evidence>
<dbReference type="SUPFAM" id="SSF53474">
    <property type="entry name" value="alpha/beta-Hydrolases"/>
    <property type="match status" value="1"/>
</dbReference>
<dbReference type="Proteomes" id="UP001652445">
    <property type="component" value="Unassembled WGS sequence"/>
</dbReference>
<keyword evidence="1 3" id="KW-0378">Hydrolase</keyword>
<dbReference type="InterPro" id="IPR000639">
    <property type="entry name" value="Epox_hydrolase-like"/>
</dbReference>
<protein>
    <submittedName>
        <fullName evidence="3">Alpha/beta hydrolase</fullName>
    </submittedName>
</protein>
<dbReference type="GO" id="GO:0016787">
    <property type="term" value="F:hydrolase activity"/>
    <property type="evidence" value="ECO:0007669"/>
    <property type="project" value="UniProtKB-KW"/>
</dbReference>
<dbReference type="PRINTS" id="PR00111">
    <property type="entry name" value="ABHYDROLASE"/>
</dbReference>
<evidence type="ECO:0000313" key="3">
    <source>
        <dbReference type="EMBL" id="MCU6793587.1"/>
    </source>
</evidence>
<dbReference type="EMBL" id="JAOQIO010000055">
    <property type="protein sequence ID" value="MCU6793587.1"/>
    <property type="molecule type" value="Genomic_DNA"/>
</dbReference>
<gene>
    <name evidence="3" type="ORF">OB236_15890</name>
</gene>
<reference evidence="3 4" key="1">
    <citation type="submission" date="2022-09" db="EMBL/GenBank/DDBJ databases">
        <authorList>
            <person name="Han X.L."/>
            <person name="Wang Q."/>
            <person name="Lu T."/>
        </authorList>
    </citation>
    <scope>NUCLEOTIDE SEQUENCE [LARGE SCALE GENOMIC DNA]</scope>
    <source>
        <strain evidence="3 4">WQ 127069</strain>
    </source>
</reference>
<dbReference type="InterPro" id="IPR029058">
    <property type="entry name" value="AB_hydrolase_fold"/>
</dbReference>
<evidence type="ECO:0000259" key="2">
    <source>
        <dbReference type="Pfam" id="PF00561"/>
    </source>
</evidence>
<organism evidence="3 4">
    <name type="scientific">Paenibacillus baimaensis</name>
    <dbReference type="NCBI Taxonomy" id="2982185"/>
    <lineage>
        <taxon>Bacteria</taxon>
        <taxon>Bacillati</taxon>
        <taxon>Bacillota</taxon>
        <taxon>Bacilli</taxon>
        <taxon>Bacillales</taxon>
        <taxon>Paenibacillaceae</taxon>
        <taxon>Paenibacillus</taxon>
    </lineage>
</organism>
<accession>A0ABT2UI87</accession>
<dbReference type="Gene3D" id="3.40.50.1820">
    <property type="entry name" value="alpha/beta hydrolase"/>
    <property type="match status" value="1"/>
</dbReference>
<comment type="caution">
    <text evidence="3">The sequence shown here is derived from an EMBL/GenBank/DDBJ whole genome shotgun (WGS) entry which is preliminary data.</text>
</comment>
<dbReference type="PANTHER" id="PTHR43798">
    <property type="entry name" value="MONOACYLGLYCEROL LIPASE"/>
    <property type="match status" value="1"/>
</dbReference>
<dbReference type="PRINTS" id="PR00412">
    <property type="entry name" value="EPOXHYDRLASE"/>
</dbReference>
<dbReference type="RefSeq" id="WP_262684846.1">
    <property type="nucleotide sequence ID" value="NZ_JAOQIO010000055.1"/>
</dbReference>
<dbReference type="Pfam" id="PF00561">
    <property type="entry name" value="Abhydrolase_1"/>
    <property type="match status" value="1"/>
</dbReference>
<name>A0ABT2UI87_9BACL</name>
<sequence>MENKFIAVDGGGKFSYKEQGTGKTVVLLHGFCGSSAYWDELLPLLPNGYRWVLPDLRGHGQSGAPAGEYSMEAFAGDLAQQLKGLDSGPAIVLGHSLGGYIALAFAERYPEMLSGFGLIHSTGFPDTDAGKEGRLKGSATIEEQGLPAFIEGLVPKLFAPDHLQSMPEAVARTIQIGNNTDPQAAIRTLQGMRSRPDRNDVLSSTKVPVLLVAGAHDQIIPVERTFTVSGSQITQRLIETSGHMSMLEAPETLMEAIESFLATVY</sequence>
<keyword evidence="4" id="KW-1185">Reference proteome</keyword>
<dbReference type="InterPro" id="IPR000073">
    <property type="entry name" value="AB_hydrolase_1"/>
</dbReference>
<feature type="domain" description="AB hydrolase-1" evidence="2">
    <location>
        <begin position="24"/>
        <end position="121"/>
    </location>
</feature>
<dbReference type="PANTHER" id="PTHR43798:SF31">
    <property type="entry name" value="AB HYDROLASE SUPERFAMILY PROTEIN YCLE"/>
    <property type="match status" value="1"/>
</dbReference>
<proteinExistence type="predicted"/>
<dbReference type="InterPro" id="IPR050266">
    <property type="entry name" value="AB_hydrolase_sf"/>
</dbReference>
<evidence type="ECO:0000313" key="4">
    <source>
        <dbReference type="Proteomes" id="UP001652445"/>
    </source>
</evidence>